<evidence type="ECO:0000313" key="2">
    <source>
        <dbReference type="Proteomes" id="UP001154078"/>
    </source>
</evidence>
<dbReference type="AlphaFoldDB" id="A0A9P0AWD7"/>
<accession>A0A9P0AWD7</accession>
<organism evidence="1 2">
    <name type="scientific">Brassicogethes aeneus</name>
    <name type="common">Rape pollen beetle</name>
    <name type="synonym">Meligethes aeneus</name>
    <dbReference type="NCBI Taxonomy" id="1431903"/>
    <lineage>
        <taxon>Eukaryota</taxon>
        <taxon>Metazoa</taxon>
        <taxon>Ecdysozoa</taxon>
        <taxon>Arthropoda</taxon>
        <taxon>Hexapoda</taxon>
        <taxon>Insecta</taxon>
        <taxon>Pterygota</taxon>
        <taxon>Neoptera</taxon>
        <taxon>Endopterygota</taxon>
        <taxon>Coleoptera</taxon>
        <taxon>Polyphaga</taxon>
        <taxon>Cucujiformia</taxon>
        <taxon>Nitidulidae</taxon>
        <taxon>Meligethinae</taxon>
        <taxon>Brassicogethes</taxon>
    </lineage>
</organism>
<reference evidence="1" key="1">
    <citation type="submission" date="2021-12" db="EMBL/GenBank/DDBJ databases">
        <authorList>
            <person name="King R."/>
        </authorList>
    </citation>
    <scope>NUCLEOTIDE SEQUENCE</scope>
</reference>
<name>A0A9P0AWD7_BRAAE</name>
<gene>
    <name evidence="1" type="ORF">MELIAE_LOCUS2887</name>
</gene>
<protein>
    <submittedName>
        <fullName evidence="1">Uncharacterized protein</fullName>
    </submittedName>
</protein>
<sequence length="114" mass="13210">MRQVMTDEFVASQFTWDGSKGKIEFRMTKICKILYLASKKCPFEGPRDKVAYKNDIKEILRATKQRRKNLKEQNKLLPGLETEDEIAAQINELKQKLGVTKDYSFSEFGSGDNR</sequence>
<dbReference type="Proteomes" id="UP001154078">
    <property type="component" value="Chromosome 11"/>
</dbReference>
<dbReference type="OrthoDB" id="7700289at2759"/>
<evidence type="ECO:0000313" key="1">
    <source>
        <dbReference type="EMBL" id="CAH0549878.1"/>
    </source>
</evidence>
<proteinExistence type="predicted"/>
<dbReference type="EMBL" id="OV121142">
    <property type="protein sequence ID" value="CAH0549878.1"/>
    <property type="molecule type" value="Genomic_DNA"/>
</dbReference>
<keyword evidence="2" id="KW-1185">Reference proteome</keyword>